<protein>
    <submittedName>
        <fullName evidence="1">Uncharacterized protein</fullName>
    </submittedName>
</protein>
<accession>A0ACC1SNK0</accession>
<evidence type="ECO:0000313" key="2">
    <source>
        <dbReference type="Proteomes" id="UP001148629"/>
    </source>
</evidence>
<dbReference type="EMBL" id="JANRMS010000247">
    <property type="protein sequence ID" value="KAJ3543372.1"/>
    <property type="molecule type" value="Genomic_DNA"/>
</dbReference>
<gene>
    <name evidence="1" type="ORF">NM208_g3611</name>
</gene>
<dbReference type="Proteomes" id="UP001148629">
    <property type="component" value="Unassembled WGS sequence"/>
</dbReference>
<organism evidence="1 2">
    <name type="scientific">Fusarium decemcellulare</name>
    <dbReference type="NCBI Taxonomy" id="57161"/>
    <lineage>
        <taxon>Eukaryota</taxon>
        <taxon>Fungi</taxon>
        <taxon>Dikarya</taxon>
        <taxon>Ascomycota</taxon>
        <taxon>Pezizomycotina</taxon>
        <taxon>Sordariomycetes</taxon>
        <taxon>Hypocreomycetidae</taxon>
        <taxon>Hypocreales</taxon>
        <taxon>Nectriaceae</taxon>
        <taxon>Fusarium</taxon>
        <taxon>Fusarium decemcellulare species complex</taxon>
    </lineage>
</organism>
<keyword evidence="2" id="KW-1185">Reference proteome</keyword>
<name>A0ACC1SNK0_9HYPO</name>
<sequence>MAQSDVVNLADKLRNEVGRLEPNPLGLGEARTVQASGEKGKISTIIFPTVWVTCQSQASQLSAYDPNHDDKVHNYVLLKHNVRFAPAYGASISEYAFAVRGIFGNGALGDPIPDLRNNGDRFEEVFSTSIAPRCVLLSSSPNQTQKLEGHAKTTGWNFGGNVGFFGKDTGTGGIHVGYSLSETLSWHIPSVSCTDSSTADRVLKVFHMNSDDQKLAPFEIVLNEIFQLPAEDYSAGNNMRFEVGFTATSVNTDKTTNKTTNITYANVTRQIFQVTPPPPPPSIA</sequence>
<reference evidence="1" key="1">
    <citation type="submission" date="2022-08" db="EMBL/GenBank/DDBJ databases">
        <title>Genome Sequence of Fusarium decemcellulare.</title>
        <authorList>
            <person name="Buettner E."/>
        </authorList>
    </citation>
    <scope>NUCLEOTIDE SEQUENCE</scope>
    <source>
        <strain evidence="1">Babe19</strain>
    </source>
</reference>
<evidence type="ECO:0000313" key="1">
    <source>
        <dbReference type="EMBL" id="KAJ3543372.1"/>
    </source>
</evidence>
<proteinExistence type="predicted"/>
<comment type="caution">
    <text evidence="1">The sequence shown here is derived from an EMBL/GenBank/DDBJ whole genome shotgun (WGS) entry which is preliminary data.</text>
</comment>